<feature type="region of interest" description="Disordered" evidence="1">
    <location>
        <begin position="77"/>
        <end position="110"/>
    </location>
</feature>
<feature type="compositionally biased region" description="Polar residues" evidence="1">
    <location>
        <begin position="89"/>
        <end position="102"/>
    </location>
</feature>
<protein>
    <submittedName>
        <fullName evidence="2">Uncharacterized protein</fullName>
    </submittedName>
</protein>
<keyword evidence="3" id="KW-1185">Reference proteome</keyword>
<feature type="compositionally biased region" description="Basic residues" evidence="1">
    <location>
        <begin position="1"/>
        <end position="12"/>
    </location>
</feature>
<accession>A0A484M4D2</accession>
<sequence length="300" mass="32306">MPSGPKKRRAARNKLNTSSSSSTPNPIVSTNINPDDNEVIPKVMEHGSKDVVEFVKEMKEDQHVLMVERDNVVVGAASGGGSVVEDDSTNNNNGAKGSQTAGAQKGDNEGGVSSVVAAAAVEAEEDNAASFDVKKATLGVFKDECPLKEYHGEMNQMIPKVAESSLEIPQDDAHNDSNNTTVVPDDEQVAVDGDCVDDDDYNGVKGNEIVPIECVFEVGAVEDKGTFRSKNEDSGFSVVKEMLCAGFKDERAFEEYFGKVLALVDDFDDGEDATSAMWRQQQFKALLLLHKDLIKKGALN</sequence>
<name>A0A484M4D2_9ASTE</name>
<proteinExistence type="predicted"/>
<feature type="compositionally biased region" description="Low complexity" evidence="1">
    <location>
        <begin position="16"/>
        <end position="26"/>
    </location>
</feature>
<dbReference type="AlphaFoldDB" id="A0A484M4D2"/>
<organism evidence="2 3">
    <name type="scientific">Cuscuta campestris</name>
    <dbReference type="NCBI Taxonomy" id="132261"/>
    <lineage>
        <taxon>Eukaryota</taxon>
        <taxon>Viridiplantae</taxon>
        <taxon>Streptophyta</taxon>
        <taxon>Embryophyta</taxon>
        <taxon>Tracheophyta</taxon>
        <taxon>Spermatophyta</taxon>
        <taxon>Magnoliopsida</taxon>
        <taxon>eudicotyledons</taxon>
        <taxon>Gunneridae</taxon>
        <taxon>Pentapetalae</taxon>
        <taxon>asterids</taxon>
        <taxon>lamiids</taxon>
        <taxon>Solanales</taxon>
        <taxon>Convolvulaceae</taxon>
        <taxon>Cuscuteae</taxon>
        <taxon>Cuscuta</taxon>
        <taxon>Cuscuta subgen. Grammica</taxon>
        <taxon>Cuscuta sect. Cleistogrammica</taxon>
    </lineage>
</organism>
<evidence type="ECO:0000313" key="3">
    <source>
        <dbReference type="Proteomes" id="UP000595140"/>
    </source>
</evidence>
<evidence type="ECO:0000313" key="2">
    <source>
        <dbReference type="EMBL" id="VFQ83234.1"/>
    </source>
</evidence>
<gene>
    <name evidence="2" type="ORF">CCAM_LOCUS25010</name>
</gene>
<dbReference type="Proteomes" id="UP000595140">
    <property type="component" value="Unassembled WGS sequence"/>
</dbReference>
<evidence type="ECO:0000256" key="1">
    <source>
        <dbReference type="SAM" id="MobiDB-lite"/>
    </source>
</evidence>
<reference evidence="2 3" key="1">
    <citation type="submission" date="2018-04" db="EMBL/GenBank/DDBJ databases">
        <authorList>
            <person name="Vogel A."/>
        </authorList>
    </citation>
    <scope>NUCLEOTIDE SEQUENCE [LARGE SCALE GENOMIC DNA]</scope>
</reference>
<dbReference type="EMBL" id="OOIL02002581">
    <property type="protein sequence ID" value="VFQ83234.1"/>
    <property type="molecule type" value="Genomic_DNA"/>
</dbReference>
<feature type="region of interest" description="Disordered" evidence="1">
    <location>
        <begin position="1"/>
        <end position="36"/>
    </location>
</feature>